<evidence type="ECO:0000313" key="2">
    <source>
        <dbReference type="EMBL" id="OIJ22685.1"/>
    </source>
</evidence>
<name>A0A1S2MG69_9BACI</name>
<dbReference type="PANTHER" id="PTHR10885:SF0">
    <property type="entry name" value="ISOPENTENYL-DIPHOSPHATE DELTA-ISOMERASE"/>
    <property type="match status" value="1"/>
</dbReference>
<evidence type="ECO:0000313" key="3">
    <source>
        <dbReference type="EMBL" id="QOY35076.1"/>
    </source>
</evidence>
<dbReference type="PANTHER" id="PTHR10885">
    <property type="entry name" value="ISOPENTENYL-DIPHOSPHATE DELTA-ISOMERASE"/>
    <property type="match status" value="1"/>
</dbReference>
<accession>A0A1S2MG69</accession>
<reference evidence="3 4" key="2">
    <citation type="journal article" date="2017" name="Genome Announc.">
        <title>Draft Genome Sequences of Four Alkaliphilic Bacteria Belonging to the Anaerobacillus Genus.</title>
        <authorList>
            <person name="Bassil N.M."/>
            <person name="Lloyd J.R."/>
        </authorList>
    </citation>
    <scope>NUCLEOTIDE SEQUENCE [LARGE SCALE GENOMIC DNA]</scope>
    <source>
        <strain evidence="3 4">NB2006</strain>
    </source>
</reference>
<dbReference type="GO" id="GO:0016787">
    <property type="term" value="F:hydrolase activity"/>
    <property type="evidence" value="ECO:0007669"/>
    <property type="project" value="UniProtKB-KW"/>
</dbReference>
<evidence type="ECO:0000313" key="4">
    <source>
        <dbReference type="Proteomes" id="UP000180175"/>
    </source>
</evidence>
<dbReference type="Proteomes" id="UP000180175">
    <property type="component" value="Chromosome"/>
</dbReference>
<dbReference type="AlphaFoldDB" id="A0A1S2MG69"/>
<dbReference type="Gene3D" id="3.90.79.10">
    <property type="entry name" value="Nucleoside Triphosphate Pyrophosphohydrolase"/>
    <property type="match status" value="1"/>
</dbReference>
<dbReference type="EMBL" id="CP063356">
    <property type="protein sequence ID" value="QOY35076.1"/>
    <property type="molecule type" value="Genomic_DNA"/>
</dbReference>
<reference evidence="2 4" key="1">
    <citation type="submission" date="2016-10" db="EMBL/GenBank/DDBJ databases">
        <title>Draft genome sequences of four alkaliphilic bacteria belonging to the Anaerobacillus genus.</title>
        <authorList>
            <person name="Bassil N.M."/>
            <person name="Lloyd J.R."/>
        </authorList>
    </citation>
    <scope>NUCLEOTIDE SEQUENCE [LARGE SCALE GENOMIC DNA]</scope>
    <source>
        <strain evidence="2 4">NB2006</strain>
    </source>
</reference>
<reference evidence="3" key="4">
    <citation type="submission" date="2020-10" db="EMBL/GenBank/DDBJ databases">
        <authorList>
            <person name="Bassil N.M."/>
            <person name="Lloyd J.R."/>
        </authorList>
    </citation>
    <scope>NUCLEOTIDE SEQUENCE</scope>
    <source>
        <strain evidence="3">NB2006</strain>
    </source>
</reference>
<dbReference type="InterPro" id="IPR000086">
    <property type="entry name" value="NUDIX_hydrolase_dom"/>
</dbReference>
<dbReference type="InterPro" id="IPR015797">
    <property type="entry name" value="NUDIX_hydrolase-like_dom_sf"/>
</dbReference>
<dbReference type="RefSeq" id="WP_071316074.1">
    <property type="nucleotide sequence ID" value="NZ_CP063356.2"/>
</dbReference>
<proteinExistence type="predicted"/>
<dbReference type="SUPFAM" id="SSF55811">
    <property type="entry name" value="Nudix"/>
    <property type="match status" value="1"/>
</dbReference>
<dbReference type="KEGG" id="aia:AWH56_020580"/>
<keyword evidence="4" id="KW-1185">Reference proteome</keyword>
<protein>
    <submittedName>
        <fullName evidence="3">NUDIX domain-containing protein</fullName>
    </submittedName>
    <submittedName>
        <fullName evidence="2">NUDIX hydrolase</fullName>
    </submittedName>
</protein>
<feature type="domain" description="Nudix hydrolase" evidence="1">
    <location>
        <begin position="28"/>
        <end position="166"/>
    </location>
</feature>
<dbReference type="PROSITE" id="PS51462">
    <property type="entry name" value="NUDIX"/>
    <property type="match status" value="1"/>
</dbReference>
<dbReference type="Pfam" id="PF00293">
    <property type="entry name" value="NUDIX"/>
    <property type="match status" value="1"/>
</dbReference>
<dbReference type="EMBL" id="LQXD01000035">
    <property type="protein sequence ID" value="OIJ22685.1"/>
    <property type="molecule type" value="Genomic_DNA"/>
</dbReference>
<keyword evidence="2" id="KW-0378">Hydrolase</keyword>
<organism evidence="2 4">
    <name type="scientific">Anaerobacillus isosaccharinicus</name>
    <dbReference type="NCBI Taxonomy" id="1532552"/>
    <lineage>
        <taxon>Bacteria</taxon>
        <taxon>Bacillati</taxon>
        <taxon>Bacillota</taxon>
        <taxon>Bacilli</taxon>
        <taxon>Bacillales</taxon>
        <taxon>Bacillaceae</taxon>
        <taxon>Anaerobacillus</taxon>
    </lineage>
</organism>
<gene>
    <name evidence="3" type="ORF">AWH56_020580</name>
    <name evidence="2" type="ORF">AWH56_04975</name>
</gene>
<reference evidence="3 4" key="3">
    <citation type="journal article" date="2019" name="Int. J. Syst. Evol. Microbiol.">
        <title>Anaerobacillus isosaccharinicus sp. nov., an alkaliphilic bacterium which degrades isosaccharinic acid.</title>
        <authorList>
            <person name="Bassil N.M."/>
            <person name="Lloyd J.R."/>
        </authorList>
    </citation>
    <scope>NUCLEOTIDE SEQUENCE [LARGE SCALE GENOMIC DNA]</scope>
    <source>
        <strain evidence="3 4">NB2006</strain>
    </source>
</reference>
<sequence>MGEKLKIFDDNRIEIGIADRNDVHKKGYWHETFHCWVVEKNEGTDYLYFQNRSHNKKDFPNLLDITAAGHILSNENVEDGVREVKEELGLDVHIEELRSLGVIEDSIITSNFIDRELANVFLYEKKDTDIFTIQREEVSGIVRTEFNKFYDLCLGKTAEIVVKGFEVTEFGEKITINKTVRLKEFVPHQKEYLEKVVRLISDKVYAK</sequence>
<evidence type="ECO:0000259" key="1">
    <source>
        <dbReference type="PROSITE" id="PS51462"/>
    </source>
</evidence>
<dbReference type="OrthoDB" id="9780586at2"/>
<dbReference type="CDD" id="cd04692">
    <property type="entry name" value="NUDIX_Hydrolase"/>
    <property type="match status" value="1"/>
</dbReference>